<dbReference type="EMBL" id="HBUF01311381">
    <property type="protein sequence ID" value="CAG6693218.1"/>
    <property type="molecule type" value="Transcribed_RNA"/>
</dbReference>
<dbReference type="AlphaFoldDB" id="A0A8D8XDP5"/>
<dbReference type="EMBL" id="HBUF01311382">
    <property type="protein sequence ID" value="CAG6693221.1"/>
    <property type="molecule type" value="Transcribed_RNA"/>
</dbReference>
<name>A0A8D8XDP5_9HEMI</name>
<accession>A0A8D8XDP5</accession>
<reference evidence="1" key="1">
    <citation type="submission" date="2021-05" db="EMBL/GenBank/DDBJ databases">
        <authorList>
            <person name="Alioto T."/>
            <person name="Alioto T."/>
            <person name="Gomez Garrido J."/>
        </authorList>
    </citation>
    <scope>NUCLEOTIDE SEQUENCE</scope>
</reference>
<dbReference type="EMBL" id="HBUF01311379">
    <property type="protein sequence ID" value="CAG6693212.1"/>
    <property type="molecule type" value="Transcribed_RNA"/>
</dbReference>
<sequence>MGSALASVEEAPAAAASEEVAAGSWESCIDICMANAICSSSVICAKSGCPAEVALAGAGPLVSILIARARSNMASSEPAGAVTSLVATGTDSEALGSALAPSAARRASDSWRARCSSIDTRSAKASSGSSLGSTPNS</sequence>
<dbReference type="EMBL" id="HBUF01311378">
    <property type="protein sequence ID" value="CAG6693209.1"/>
    <property type="molecule type" value="Transcribed_RNA"/>
</dbReference>
<protein>
    <submittedName>
        <fullName evidence="1">Uncharacterized protein</fullName>
    </submittedName>
</protein>
<proteinExistence type="predicted"/>
<evidence type="ECO:0000313" key="1">
    <source>
        <dbReference type="EMBL" id="CAG6693212.1"/>
    </source>
</evidence>
<dbReference type="EMBL" id="HBUF01311380">
    <property type="protein sequence ID" value="CAG6693215.1"/>
    <property type="molecule type" value="Transcribed_RNA"/>
</dbReference>
<organism evidence="1">
    <name type="scientific">Cacopsylla melanoneura</name>
    <dbReference type="NCBI Taxonomy" id="428564"/>
    <lineage>
        <taxon>Eukaryota</taxon>
        <taxon>Metazoa</taxon>
        <taxon>Ecdysozoa</taxon>
        <taxon>Arthropoda</taxon>
        <taxon>Hexapoda</taxon>
        <taxon>Insecta</taxon>
        <taxon>Pterygota</taxon>
        <taxon>Neoptera</taxon>
        <taxon>Paraneoptera</taxon>
        <taxon>Hemiptera</taxon>
        <taxon>Sternorrhyncha</taxon>
        <taxon>Psylloidea</taxon>
        <taxon>Psyllidae</taxon>
        <taxon>Psyllinae</taxon>
        <taxon>Cacopsylla</taxon>
    </lineage>
</organism>